<dbReference type="AlphaFoldDB" id="A0A9W6F476"/>
<dbReference type="Pfam" id="PF00085">
    <property type="entry name" value="Thioredoxin"/>
    <property type="match status" value="1"/>
</dbReference>
<evidence type="ECO:0000259" key="2">
    <source>
        <dbReference type="Pfam" id="PF00085"/>
    </source>
</evidence>
<dbReference type="InterPro" id="IPR036249">
    <property type="entry name" value="Thioredoxin-like_sf"/>
</dbReference>
<dbReference type="PANTHER" id="PTHR43601:SF32">
    <property type="entry name" value="THIOREDOXIN-LIKE 2-2, CHLOROPLASTIC"/>
    <property type="match status" value="1"/>
</dbReference>
<comment type="similarity">
    <text evidence="1">Belongs to the thioredoxin family.</text>
</comment>
<dbReference type="Proteomes" id="UP001165080">
    <property type="component" value="Unassembled WGS sequence"/>
</dbReference>
<dbReference type="EMBL" id="BRXU01000012">
    <property type="protein sequence ID" value="GLC55215.1"/>
    <property type="molecule type" value="Genomic_DNA"/>
</dbReference>
<dbReference type="Gene3D" id="3.40.30.10">
    <property type="entry name" value="Glutaredoxin"/>
    <property type="match status" value="1"/>
</dbReference>
<proteinExistence type="inferred from homology"/>
<accession>A0A9W6F476</accession>
<evidence type="ECO:0000313" key="3">
    <source>
        <dbReference type="EMBL" id="GLC55215.1"/>
    </source>
</evidence>
<dbReference type="GO" id="GO:0045454">
    <property type="term" value="P:cell redox homeostasis"/>
    <property type="evidence" value="ECO:0007669"/>
    <property type="project" value="TreeGrafter"/>
</dbReference>
<evidence type="ECO:0000313" key="4">
    <source>
        <dbReference type="Proteomes" id="UP001165080"/>
    </source>
</evidence>
<dbReference type="OrthoDB" id="2121326at2759"/>
<dbReference type="CDD" id="cd02947">
    <property type="entry name" value="TRX_family"/>
    <property type="match status" value="1"/>
</dbReference>
<gene>
    <name evidence="3" type="primary">PLEST001197</name>
    <name evidence="3" type="ORF">PLESTB_000960600</name>
</gene>
<sequence length="204" mass="23066">MHIMATSSVGVAAKPTLWAKAPRQATRRRVRVFASSVSFCPHPDAVRRRQEAEALRQQRHREQSEAAMIQAMGLKWWEGTLPANMIAVATPRELETLTRQAFATGRAVLINYFQEDCYACRTLHKKLKQMALDNPEVLFLKVNGSNEALRPVFEEEGITKVPFFHCMRDGRVLSRFSASLNTEKLAHLRKEVVAIARAPQLVNA</sequence>
<dbReference type="PANTHER" id="PTHR43601">
    <property type="entry name" value="THIOREDOXIN, MITOCHONDRIAL"/>
    <property type="match status" value="1"/>
</dbReference>
<evidence type="ECO:0000256" key="1">
    <source>
        <dbReference type="ARBA" id="ARBA00008987"/>
    </source>
</evidence>
<feature type="domain" description="Thioredoxin" evidence="2">
    <location>
        <begin position="105"/>
        <end position="187"/>
    </location>
</feature>
<name>A0A9W6F476_9CHLO</name>
<comment type="caution">
    <text evidence="3">The sequence shown here is derived from an EMBL/GenBank/DDBJ whole genome shotgun (WGS) entry which is preliminary data.</text>
</comment>
<organism evidence="3 4">
    <name type="scientific">Pleodorina starrii</name>
    <dbReference type="NCBI Taxonomy" id="330485"/>
    <lineage>
        <taxon>Eukaryota</taxon>
        <taxon>Viridiplantae</taxon>
        <taxon>Chlorophyta</taxon>
        <taxon>core chlorophytes</taxon>
        <taxon>Chlorophyceae</taxon>
        <taxon>CS clade</taxon>
        <taxon>Chlamydomonadales</taxon>
        <taxon>Volvocaceae</taxon>
        <taxon>Pleodorina</taxon>
    </lineage>
</organism>
<reference evidence="3 4" key="1">
    <citation type="journal article" date="2023" name="Commun. Biol.">
        <title>Reorganization of the ancestral sex-determining regions during the evolution of trioecy in Pleodorina starrii.</title>
        <authorList>
            <person name="Takahashi K."/>
            <person name="Suzuki S."/>
            <person name="Kawai-Toyooka H."/>
            <person name="Yamamoto K."/>
            <person name="Hamaji T."/>
            <person name="Ootsuki R."/>
            <person name="Yamaguchi H."/>
            <person name="Kawachi M."/>
            <person name="Higashiyama T."/>
            <person name="Nozaki H."/>
        </authorList>
    </citation>
    <scope>NUCLEOTIDE SEQUENCE [LARGE SCALE GENOMIC DNA]</scope>
    <source>
        <strain evidence="3 4">NIES-4479</strain>
    </source>
</reference>
<dbReference type="InterPro" id="IPR013766">
    <property type="entry name" value="Thioredoxin_domain"/>
</dbReference>
<keyword evidence="4" id="KW-1185">Reference proteome</keyword>
<protein>
    <recommendedName>
        <fullName evidence="2">Thioredoxin domain-containing protein</fullName>
    </recommendedName>
</protein>
<dbReference type="SUPFAM" id="SSF52833">
    <property type="entry name" value="Thioredoxin-like"/>
    <property type="match status" value="1"/>
</dbReference>